<organism evidence="2">
    <name type="scientific">marine sediment metagenome</name>
    <dbReference type="NCBI Taxonomy" id="412755"/>
    <lineage>
        <taxon>unclassified sequences</taxon>
        <taxon>metagenomes</taxon>
        <taxon>ecological metagenomes</taxon>
    </lineage>
</organism>
<keyword evidence="1" id="KW-0812">Transmembrane</keyword>
<proteinExistence type="predicted"/>
<sequence length="105" mass="11444">MWWILQIIAMICVIGAITFARWYGLNRIGLFVPWVVKVGVEFIAAFAFIKSYAIAPSFFQPWFLGSAISAILGCAISFIFFGEVLTITKIIGAALALAGAVLLIL</sequence>
<keyword evidence="1" id="KW-0472">Membrane</keyword>
<dbReference type="InterPro" id="IPR037185">
    <property type="entry name" value="EmrE-like"/>
</dbReference>
<feature type="transmembrane region" description="Helical" evidence="1">
    <location>
        <begin position="7"/>
        <end position="25"/>
    </location>
</feature>
<dbReference type="AlphaFoldDB" id="A0A0F9TGP3"/>
<feature type="transmembrane region" description="Helical" evidence="1">
    <location>
        <begin position="61"/>
        <end position="81"/>
    </location>
</feature>
<evidence type="ECO:0008006" key="3">
    <source>
        <dbReference type="Google" id="ProtNLM"/>
    </source>
</evidence>
<dbReference type="SUPFAM" id="SSF103481">
    <property type="entry name" value="Multidrug resistance efflux transporter EmrE"/>
    <property type="match status" value="1"/>
</dbReference>
<feature type="transmembrane region" description="Helical" evidence="1">
    <location>
        <begin position="31"/>
        <end position="49"/>
    </location>
</feature>
<accession>A0A0F9TGP3</accession>
<protein>
    <recommendedName>
        <fullName evidence="3">EamA domain-containing protein</fullName>
    </recommendedName>
</protein>
<reference evidence="2" key="1">
    <citation type="journal article" date="2015" name="Nature">
        <title>Complex archaea that bridge the gap between prokaryotes and eukaryotes.</title>
        <authorList>
            <person name="Spang A."/>
            <person name="Saw J.H."/>
            <person name="Jorgensen S.L."/>
            <person name="Zaremba-Niedzwiedzka K."/>
            <person name="Martijn J."/>
            <person name="Lind A.E."/>
            <person name="van Eijk R."/>
            <person name="Schleper C."/>
            <person name="Guy L."/>
            <person name="Ettema T.J."/>
        </authorList>
    </citation>
    <scope>NUCLEOTIDE SEQUENCE</scope>
</reference>
<gene>
    <name evidence="2" type="ORF">LCGC14_0731430</name>
</gene>
<name>A0A0F9TGP3_9ZZZZ</name>
<evidence type="ECO:0000256" key="1">
    <source>
        <dbReference type="SAM" id="Phobius"/>
    </source>
</evidence>
<evidence type="ECO:0000313" key="2">
    <source>
        <dbReference type="EMBL" id="KKN40628.1"/>
    </source>
</evidence>
<keyword evidence="1" id="KW-1133">Transmembrane helix</keyword>
<comment type="caution">
    <text evidence="2">The sequence shown here is derived from an EMBL/GenBank/DDBJ whole genome shotgun (WGS) entry which is preliminary data.</text>
</comment>
<dbReference type="EMBL" id="LAZR01001693">
    <property type="protein sequence ID" value="KKN40628.1"/>
    <property type="molecule type" value="Genomic_DNA"/>
</dbReference>